<dbReference type="PANTHER" id="PTHR46551">
    <property type="entry name" value="SAP DOMAIN-CONTAINING RIBONUCLEOPROTEIN"/>
    <property type="match status" value="1"/>
</dbReference>
<proteinExistence type="inferred from homology"/>
<keyword evidence="1" id="KW-0597">Phosphoprotein</keyword>
<evidence type="ECO:0000256" key="3">
    <source>
        <dbReference type="SAM" id="MobiDB-lite"/>
    </source>
</evidence>
<dbReference type="InterPro" id="IPR040746">
    <property type="entry name" value="THO1_MOS11_C"/>
</dbReference>
<evidence type="ECO:0000259" key="4">
    <source>
        <dbReference type="PROSITE" id="PS50800"/>
    </source>
</evidence>
<sequence>MDLKKLKIPELKKELTSRGLALKGNKQELVSRLSEYLEENDESILDNGTEPTDAILTPGVEEDLSEPEDEPSLLDDEEEEEEPEAAVVPATVVKVSSPVALQRMPIVVAPEEAKPTAPAVTAQKIAIAAPTATVLTPAQKKALRAERFNTPLSEDAKKQARLEKFGGKLAGTASAGAVPKTQGSVSTMSSDALEKLKKRSERFGTAVSPVVKKTDEMDRLLKRKQRFGVITNTTTANVTATATGNRRISTEGATGDTEAKKKKRAERFGLA</sequence>
<organism evidence="5 6">
    <name type="scientific">Patiria miniata</name>
    <name type="common">Bat star</name>
    <name type="synonym">Asterina miniata</name>
    <dbReference type="NCBI Taxonomy" id="46514"/>
    <lineage>
        <taxon>Eukaryota</taxon>
        <taxon>Metazoa</taxon>
        <taxon>Echinodermata</taxon>
        <taxon>Eleutherozoa</taxon>
        <taxon>Asterozoa</taxon>
        <taxon>Asteroidea</taxon>
        <taxon>Valvatacea</taxon>
        <taxon>Valvatida</taxon>
        <taxon>Asterinidae</taxon>
        <taxon>Patiria</taxon>
    </lineage>
</organism>
<dbReference type="Pfam" id="PF18592">
    <property type="entry name" value="Tho1_MOS11_C"/>
    <property type="match status" value="1"/>
</dbReference>
<dbReference type="PANTHER" id="PTHR46551:SF1">
    <property type="entry name" value="SAP DOMAIN-CONTAINING RIBONUCLEOPROTEIN"/>
    <property type="match status" value="1"/>
</dbReference>
<dbReference type="GO" id="GO:0016973">
    <property type="term" value="P:poly(A)+ mRNA export from nucleus"/>
    <property type="evidence" value="ECO:0007669"/>
    <property type="project" value="TreeGrafter"/>
</dbReference>
<dbReference type="AlphaFoldDB" id="A0A913YXT6"/>
<feature type="compositionally biased region" description="Polar residues" evidence="3">
    <location>
        <begin position="181"/>
        <end position="190"/>
    </location>
</feature>
<name>A0A913YXT6_PATMI</name>
<dbReference type="RefSeq" id="XP_038044569.1">
    <property type="nucleotide sequence ID" value="XM_038188641.1"/>
</dbReference>
<dbReference type="SMART" id="SM00513">
    <property type="entry name" value="SAP"/>
    <property type="match status" value="1"/>
</dbReference>
<keyword evidence="6" id="KW-1185">Reference proteome</keyword>
<evidence type="ECO:0000256" key="2">
    <source>
        <dbReference type="ARBA" id="ARBA00046328"/>
    </source>
</evidence>
<dbReference type="PROSITE" id="PS50800">
    <property type="entry name" value="SAP"/>
    <property type="match status" value="1"/>
</dbReference>
<dbReference type="OrthoDB" id="5837849at2759"/>
<feature type="region of interest" description="Disordered" evidence="3">
    <location>
        <begin position="41"/>
        <end position="87"/>
    </location>
</feature>
<dbReference type="GO" id="GO:0005634">
    <property type="term" value="C:nucleus"/>
    <property type="evidence" value="ECO:0007669"/>
    <property type="project" value="TreeGrafter"/>
</dbReference>
<dbReference type="OMA" id="XEEEANE"/>
<dbReference type="Gene3D" id="1.10.720.30">
    <property type="entry name" value="SAP domain"/>
    <property type="match status" value="1"/>
</dbReference>
<dbReference type="InterPro" id="IPR052240">
    <property type="entry name" value="SAP_domain_ribonucleoprotein"/>
</dbReference>
<evidence type="ECO:0000256" key="1">
    <source>
        <dbReference type="ARBA" id="ARBA00022553"/>
    </source>
</evidence>
<dbReference type="SUPFAM" id="SSF68906">
    <property type="entry name" value="SAP domain"/>
    <property type="match status" value="1"/>
</dbReference>
<reference evidence="5" key="1">
    <citation type="submission" date="2022-11" db="UniProtKB">
        <authorList>
            <consortium name="EnsemblMetazoa"/>
        </authorList>
    </citation>
    <scope>IDENTIFICATION</scope>
</reference>
<dbReference type="InterPro" id="IPR003034">
    <property type="entry name" value="SAP_dom"/>
</dbReference>
<feature type="region of interest" description="Disordered" evidence="3">
    <location>
        <begin position="172"/>
        <end position="193"/>
    </location>
</feature>
<dbReference type="InterPro" id="IPR036361">
    <property type="entry name" value="SAP_dom_sf"/>
</dbReference>
<evidence type="ECO:0000313" key="5">
    <source>
        <dbReference type="EnsemblMetazoa" id="XP_038044569.1"/>
    </source>
</evidence>
<dbReference type="Proteomes" id="UP000887568">
    <property type="component" value="Unplaced"/>
</dbReference>
<evidence type="ECO:0000313" key="6">
    <source>
        <dbReference type="Proteomes" id="UP000887568"/>
    </source>
</evidence>
<accession>A0A913YXT6</accession>
<dbReference type="Pfam" id="PF02037">
    <property type="entry name" value="SAP"/>
    <property type="match status" value="1"/>
</dbReference>
<feature type="compositionally biased region" description="Acidic residues" evidence="3">
    <location>
        <begin position="60"/>
        <end position="84"/>
    </location>
</feature>
<dbReference type="EnsemblMetazoa" id="XM_038188641.1">
    <property type="protein sequence ID" value="XP_038044569.1"/>
    <property type="gene ID" value="LOC119719260"/>
</dbReference>
<dbReference type="GeneID" id="119719260"/>
<protein>
    <recommendedName>
        <fullName evidence="4">SAP domain-containing protein</fullName>
    </recommendedName>
</protein>
<comment type="similarity">
    <text evidence="2">Belongs to the SAP domain-containing ribonucleoprotein family.</text>
</comment>
<feature type="region of interest" description="Disordered" evidence="3">
    <location>
        <begin position="241"/>
        <end position="271"/>
    </location>
</feature>
<feature type="domain" description="SAP" evidence="4">
    <location>
        <begin position="3"/>
        <end position="37"/>
    </location>
</feature>